<sequence length="64" mass="7528">MDETPGLSYFQNSLKLLTMGNREGKLLEMLTKRLDLDYLHYKVEITLKPKLTVKKTEPIMEEQN</sequence>
<dbReference type="AlphaFoldDB" id="A0A645FCK6"/>
<evidence type="ECO:0000313" key="1">
    <source>
        <dbReference type="EMBL" id="MPN11312.1"/>
    </source>
</evidence>
<reference evidence="1" key="1">
    <citation type="submission" date="2019-08" db="EMBL/GenBank/DDBJ databases">
        <authorList>
            <person name="Kucharzyk K."/>
            <person name="Murdoch R.W."/>
            <person name="Higgins S."/>
            <person name="Loffler F."/>
        </authorList>
    </citation>
    <scope>NUCLEOTIDE SEQUENCE</scope>
</reference>
<protein>
    <submittedName>
        <fullName evidence="1">Uncharacterized protein</fullName>
    </submittedName>
</protein>
<accession>A0A645FCK6</accession>
<organism evidence="1">
    <name type="scientific">bioreactor metagenome</name>
    <dbReference type="NCBI Taxonomy" id="1076179"/>
    <lineage>
        <taxon>unclassified sequences</taxon>
        <taxon>metagenomes</taxon>
        <taxon>ecological metagenomes</taxon>
    </lineage>
</organism>
<gene>
    <name evidence="1" type="ORF">SDC9_158613</name>
</gene>
<dbReference type="EMBL" id="VSSQ01057519">
    <property type="protein sequence ID" value="MPN11312.1"/>
    <property type="molecule type" value="Genomic_DNA"/>
</dbReference>
<proteinExistence type="predicted"/>
<comment type="caution">
    <text evidence="1">The sequence shown here is derived from an EMBL/GenBank/DDBJ whole genome shotgun (WGS) entry which is preliminary data.</text>
</comment>
<name>A0A645FCK6_9ZZZZ</name>